<dbReference type="InterPro" id="IPR036691">
    <property type="entry name" value="Endo/exonu/phosph_ase_sf"/>
</dbReference>
<sequence>MLTVASVNVNGLRAATRKGMHAWLDQRQPDILTLQEVRAPDELVADLLGPDWHVAHAESLAKGRAGVAVATRLPHRAARFGDHHRSFTDNGRWVEVDLKLADGSALTVISAYAHTGDETSEERMTEKLAWFDAATERLSELRKGRRHVLLTGDLNVAHREADLKNWKGNLGKAGFLPEERAYFDRWFDELGWVDIARIQAGDIAGPYSWWSYRGKAFDTDAGWRIDYLIASPKLAELATMCAVDRADTYAERWSDHAPVVATFNI</sequence>
<organism evidence="7">
    <name type="scientific">freshwater metagenome</name>
    <dbReference type="NCBI Taxonomy" id="449393"/>
    <lineage>
        <taxon>unclassified sequences</taxon>
        <taxon>metagenomes</taxon>
        <taxon>ecological metagenomes</taxon>
    </lineage>
</organism>
<dbReference type="EMBL" id="CAFBNC010000001">
    <property type="protein sequence ID" value="CAB4919824.1"/>
    <property type="molecule type" value="Genomic_DNA"/>
</dbReference>
<keyword evidence="5" id="KW-0460">Magnesium</keyword>
<dbReference type="GO" id="GO:0046872">
    <property type="term" value="F:metal ion binding"/>
    <property type="evidence" value="ECO:0007669"/>
    <property type="project" value="UniProtKB-KW"/>
</dbReference>
<comment type="similarity">
    <text evidence="2">Belongs to the DNA repair enzymes AP/ExoA family.</text>
</comment>
<name>A0A6J5YBI3_9ZZZZ</name>
<dbReference type="SUPFAM" id="SSF56219">
    <property type="entry name" value="DNase I-like"/>
    <property type="match status" value="1"/>
</dbReference>
<dbReference type="GO" id="GO:0008311">
    <property type="term" value="F:double-stranded DNA 3'-5' DNA exonuclease activity"/>
    <property type="evidence" value="ECO:0007669"/>
    <property type="project" value="InterPro"/>
</dbReference>
<dbReference type="PANTHER" id="PTHR43250:SF2">
    <property type="entry name" value="EXODEOXYRIBONUCLEASE III"/>
    <property type="match status" value="1"/>
</dbReference>
<dbReference type="Gene3D" id="3.60.10.10">
    <property type="entry name" value="Endonuclease/exonuclease/phosphatase"/>
    <property type="match status" value="1"/>
</dbReference>
<dbReference type="InterPro" id="IPR037493">
    <property type="entry name" value="ExoIII-like"/>
</dbReference>
<dbReference type="NCBIfam" id="TIGR00633">
    <property type="entry name" value="xth"/>
    <property type="match status" value="1"/>
</dbReference>
<dbReference type="Pfam" id="PF03372">
    <property type="entry name" value="Exo_endo_phos"/>
    <property type="match status" value="1"/>
</dbReference>
<evidence type="ECO:0000256" key="1">
    <source>
        <dbReference type="ARBA" id="ARBA00001946"/>
    </source>
</evidence>
<gene>
    <name evidence="7" type="ORF">UFOPK1392_01245</name>
    <name evidence="8" type="ORF">UFOPK3733_00005</name>
</gene>
<keyword evidence="4" id="KW-0378">Hydrolase</keyword>
<feature type="domain" description="Endonuclease/exonuclease/phosphatase" evidence="6">
    <location>
        <begin position="5"/>
        <end position="256"/>
    </location>
</feature>
<evidence type="ECO:0000313" key="7">
    <source>
        <dbReference type="EMBL" id="CAB4323490.1"/>
    </source>
</evidence>
<dbReference type="EMBL" id="CAEMXZ010000048">
    <property type="protein sequence ID" value="CAB4323490.1"/>
    <property type="molecule type" value="Genomic_DNA"/>
</dbReference>
<evidence type="ECO:0000256" key="2">
    <source>
        <dbReference type="ARBA" id="ARBA00007092"/>
    </source>
</evidence>
<evidence type="ECO:0000313" key="8">
    <source>
        <dbReference type="EMBL" id="CAB4919824.1"/>
    </source>
</evidence>
<evidence type="ECO:0000256" key="3">
    <source>
        <dbReference type="ARBA" id="ARBA00022723"/>
    </source>
</evidence>
<dbReference type="AlphaFoldDB" id="A0A6J5YBI3"/>
<dbReference type="GO" id="GO:0006281">
    <property type="term" value="P:DNA repair"/>
    <property type="evidence" value="ECO:0007669"/>
    <property type="project" value="InterPro"/>
</dbReference>
<accession>A0A6J5YBI3</accession>
<reference evidence="7" key="1">
    <citation type="submission" date="2020-05" db="EMBL/GenBank/DDBJ databases">
        <authorList>
            <person name="Chiriac C."/>
            <person name="Salcher M."/>
            <person name="Ghai R."/>
            <person name="Kavagutti S V."/>
        </authorList>
    </citation>
    <scope>NUCLEOTIDE SEQUENCE</scope>
</reference>
<keyword evidence="3" id="KW-0479">Metal-binding</keyword>
<dbReference type="PANTHER" id="PTHR43250">
    <property type="entry name" value="EXODEOXYRIBONUCLEASE III"/>
    <property type="match status" value="1"/>
</dbReference>
<dbReference type="PROSITE" id="PS51435">
    <property type="entry name" value="AP_NUCLEASE_F1_4"/>
    <property type="match status" value="1"/>
</dbReference>
<dbReference type="InterPro" id="IPR004808">
    <property type="entry name" value="AP_endonuc_1"/>
</dbReference>
<proteinExistence type="inferred from homology"/>
<protein>
    <submittedName>
        <fullName evidence="7">Unannotated protein</fullName>
    </submittedName>
</protein>
<evidence type="ECO:0000256" key="4">
    <source>
        <dbReference type="ARBA" id="ARBA00022801"/>
    </source>
</evidence>
<comment type="cofactor">
    <cofactor evidence="1">
        <name>Mg(2+)</name>
        <dbReference type="ChEBI" id="CHEBI:18420"/>
    </cofactor>
</comment>
<dbReference type="InterPro" id="IPR005135">
    <property type="entry name" value="Endo/exonuclease/phosphatase"/>
</dbReference>
<dbReference type="NCBIfam" id="TIGR00195">
    <property type="entry name" value="exoDNase_III"/>
    <property type="match status" value="1"/>
</dbReference>
<evidence type="ECO:0000256" key="5">
    <source>
        <dbReference type="ARBA" id="ARBA00022842"/>
    </source>
</evidence>
<evidence type="ECO:0000259" key="6">
    <source>
        <dbReference type="Pfam" id="PF03372"/>
    </source>
</evidence>